<reference evidence="1" key="1">
    <citation type="journal article" date="2019" name="bioRxiv">
        <title>The Genome of the Zebra Mussel, Dreissena polymorpha: A Resource for Invasive Species Research.</title>
        <authorList>
            <person name="McCartney M.A."/>
            <person name="Auch B."/>
            <person name="Kono T."/>
            <person name="Mallez S."/>
            <person name="Zhang Y."/>
            <person name="Obille A."/>
            <person name="Becker A."/>
            <person name="Abrahante J.E."/>
            <person name="Garbe J."/>
            <person name="Badalamenti J.P."/>
            <person name="Herman A."/>
            <person name="Mangelson H."/>
            <person name="Liachko I."/>
            <person name="Sullivan S."/>
            <person name="Sone E.D."/>
            <person name="Koren S."/>
            <person name="Silverstein K.A.T."/>
            <person name="Beckman K.B."/>
            <person name="Gohl D.M."/>
        </authorList>
    </citation>
    <scope>NUCLEOTIDE SEQUENCE</scope>
    <source>
        <strain evidence="1">Duluth1</strain>
        <tissue evidence="1">Whole animal</tissue>
    </source>
</reference>
<reference evidence="1" key="2">
    <citation type="submission" date="2020-11" db="EMBL/GenBank/DDBJ databases">
        <authorList>
            <person name="McCartney M.A."/>
            <person name="Auch B."/>
            <person name="Kono T."/>
            <person name="Mallez S."/>
            <person name="Becker A."/>
            <person name="Gohl D.M."/>
            <person name="Silverstein K.A.T."/>
            <person name="Koren S."/>
            <person name="Bechman K.B."/>
            <person name="Herman A."/>
            <person name="Abrahante J.E."/>
            <person name="Garbe J."/>
        </authorList>
    </citation>
    <scope>NUCLEOTIDE SEQUENCE</scope>
    <source>
        <strain evidence="1">Duluth1</strain>
        <tissue evidence="1">Whole animal</tissue>
    </source>
</reference>
<dbReference type="Proteomes" id="UP000828390">
    <property type="component" value="Unassembled WGS sequence"/>
</dbReference>
<name>A0A9D4RVB1_DREPO</name>
<protein>
    <submittedName>
        <fullName evidence="1">Uncharacterized protein</fullName>
    </submittedName>
</protein>
<dbReference type="EMBL" id="JAIWYP010000001">
    <property type="protein sequence ID" value="KAH3880108.1"/>
    <property type="molecule type" value="Genomic_DNA"/>
</dbReference>
<accession>A0A9D4RVB1</accession>
<comment type="caution">
    <text evidence="1">The sequence shown here is derived from an EMBL/GenBank/DDBJ whole genome shotgun (WGS) entry which is preliminary data.</text>
</comment>
<sequence length="133" mass="15244">MLAFSQGQISVFAQTVPGVGSTPPTAVRYALLLKELAAVTEGRATLEERVHRYQQAYTALKRRIDAQKGNPSSLVCFCCIYFPTFLYHIHSLFDIYLPITIQIDIFHRFRIMLHTNIKQEYQQKAMTLLAYDA</sequence>
<dbReference type="AlphaFoldDB" id="A0A9D4RVB1"/>
<organism evidence="1 2">
    <name type="scientific">Dreissena polymorpha</name>
    <name type="common">Zebra mussel</name>
    <name type="synonym">Mytilus polymorpha</name>
    <dbReference type="NCBI Taxonomy" id="45954"/>
    <lineage>
        <taxon>Eukaryota</taxon>
        <taxon>Metazoa</taxon>
        <taxon>Spiralia</taxon>
        <taxon>Lophotrochozoa</taxon>
        <taxon>Mollusca</taxon>
        <taxon>Bivalvia</taxon>
        <taxon>Autobranchia</taxon>
        <taxon>Heteroconchia</taxon>
        <taxon>Euheterodonta</taxon>
        <taxon>Imparidentia</taxon>
        <taxon>Neoheterodontei</taxon>
        <taxon>Myida</taxon>
        <taxon>Dreissenoidea</taxon>
        <taxon>Dreissenidae</taxon>
        <taxon>Dreissena</taxon>
    </lineage>
</organism>
<keyword evidence="2" id="KW-1185">Reference proteome</keyword>
<evidence type="ECO:0000313" key="1">
    <source>
        <dbReference type="EMBL" id="KAH3880108.1"/>
    </source>
</evidence>
<proteinExistence type="predicted"/>
<gene>
    <name evidence="1" type="ORF">DPMN_004021</name>
</gene>
<evidence type="ECO:0000313" key="2">
    <source>
        <dbReference type="Proteomes" id="UP000828390"/>
    </source>
</evidence>